<gene>
    <name evidence="1" type="ORF">A0J61_07859</name>
</gene>
<sequence length="84" mass="9695">MTELFYYLPLCYTQGACYELFNQHNKDILLLAPTSSLIDEKPNSCLSASDVYRLRKVIKSNIYTETLTRSQARLAAILRFKQAE</sequence>
<proteinExistence type="predicted"/>
<keyword evidence="2" id="KW-1185">Reference proteome</keyword>
<accession>A0A1C7N9Q9</accession>
<name>A0A1C7N9Q9_9FUNG</name>
<dbReference type="EMBL" id="LUGH01000557">
    <property type="protein sequence ID" value="OBZ84084.1"/>
    <property type="molecule type" value="Genomic_DNA"/>
</dbReference>
<comment type="caution">
    <text evidence="1">The sequence shown here is derived from an EMBL/GenBank/DDBJ whole genome shotgun (WGS) entry which is preliminary data.</text>
</comment>
<dbReference type="InParanoid" id="A0A1C7N9Q9"/>
<dbReference type="AlphaFoldDB" id="A0A1C7N9Q9"/>
<evidence type="ECO:0000313" key="1">
    <source>
        <dbReference type="EMBL" id="OBZ84084.1"/>
    </source>
</evidence>
<dbReference type="Proteomes" id="UP000093000">
    <property type="component" value="Unassembled WGS sequence"/>
</dbReference>
<organism evidence="1 2">
    <name type="scientific">Choanephora cucurbitarum</name>
    <dbReference type="NCBI Taxonomy" id="101091"/>
    <lineage>
        <taxon>Eukaryota</taxon>
        <taxon>Fungi</taxon>
        <taxon>Fungi incertae sedis</taxon>
        <taxon>Mucoromycota</taxon>
        <taxon>Mucoromycotina</taxon>
        <taxon>Mucoromycetes</taxon>
        <taxon>Mucorales</taxon>
        <taxon>Mucorineae</taxon>
        <taxon>Choanephoraceae</taxon>
        <taxon>Choanephoroideae</taxon>
        <taxon>Choanephora</taxon>
    </lineage>
</organism>
<protein>
    <submittedName>
        <fullName evidence="1">Uncharacterized protein</fullName>
    </submittedName>
</protein>
<reference evidence="1 2" key="1">
    <citation type="submission" date="2016-03" db="EMBL/GenBank/DDBJ databases">
        <title>Choanephora cucurbitarum.</title>
        <authorList>
            <person name="Min B."/>
            <person name="Park H."/>
            <person name="Park J.-H."/>
            <person name="Shin H.-D."/>
            <person name="Choi I.-G."/>
        </authorList>
    </citation>
    <scope>NUCLEOTIDE SEQUENCE [LARGE SCALE GENOMIC DNA]</scope>
    <source>
        <strain evidence="1 2">KUS-F28377</strain>
    </source>
</reference>
<evidence type="ECO:0000313" key="2">
    <source>
        <dbReference type="Proteomes" id="UP000093000"/>
    </source>
</evidence>